<dbReference type="PANTHER" id="PTHR33164:SF43">
    <property type="entry name" value="HTH-TYPE TRANSCRIPTIONAL REPRESSOR YETL"/>
    <property type="match status" value="1"/>
</dbReference>
<evidence type="ECO:0000313" key="3">
    <source>
        <dbReference type="Proteomes" id="UP000434582"/>
    </source>
</evidence>
<keyword evidence="3" id="KW-1185">Reference proteome</keyword>
<proteinExistence type="predicted"/>
<dbReference type="GO" id="GO:0006950">
    <property type="term" value="P:response to stress"/>
    <property type="evidence" value="ECO:0007669"/>
    <property type="project" value="TreeGrafter"/>
</dbReference>
<dbReference type="Pfam" id="PF01047">
    <property type="entry name" value="MarR"/>
    <property type="match status" value="1"/>
</dbReference>
<gene>
    <name evidence="2" type="ORF">GHC57_14515</name>
</gene>
<dbReference type="Gene3D" id="1.10.10.10">
    <property type="entry name" value="Winged helix-like DNA-binding domain superfamily/Winged helix DNA-binding domain"/>
    <property type="match status" value="1"/>
</dbReference>
<dbReference type="InterPro" id="IPR036388">
    <property type="entry name" value="WH-like_DNA-bd_sf"/>
</dbReference>
<dbReference type="OrthoDB" id="9812268at2"/>
<dbReference type="InterPro" id="IPR000835">
    <property type="entry name" value="HTH_MarR-typ"/>
</dbReference>
<evidence type="ECO:0000313" key="2">
    <source>
        <dbReference type="EMBL" id="MQX37733.1"/>
    </source>
</evidence>
<dbReference type="InterPro" id="IPR039422">
    <property type="entry name" value="MarR/SlyA-like"/>
</dbReference>
<dbReference type="InterPro" id="IPR036390">
    <property type="entry name" value="WH_DNA-bd_sf"/>
</dbReference>
<dbReference type="PROSITE" id="PS50995">
    <property type="entry name" value="HTH_MARR_2"/>
    <property type="match status" value="1"/>
</dbReference>
<dbReference type="SMART" id="SM00347">
    <property type="entry name" value="HTH_MARR"/>
    <property type="match status" value="1"/>
</dbReference>
<feature type="domain" description="HTH marR-type" evidence="1">
    <location>
        <begin position="1"/>
        <end position="128"/>
    </location>
</feature>
<name>A0A7X2D4A7_9PROT</name>
<reference evidence="2 3" key="1">
    <citation type="submission" date="2019-10" db="EMBL/GenBank/DDBJ databases">
        <title>Draft whole-genome sequence of the purple nonsulfur photosynthetic bacterium Roseospira navarrensis DSM 15114.</title>
        <authorList>
            <person name="Kyndt J.A."/>
            <person name="Meyer T.E."/>
        </authorList>
    </citation>
    <scope>NUCLEOTIDE SEQUENCE [LARGE SCALE GENOMIC DNA]</scope>
    <source>
        <strain evidence="2 3">DSM 15114</strain>
    </source>
</reference>
<dbReference type="PRINTS" id="PR00598">
    <property type="entry name" value="HTHMARR"/>
</dbReference>
<accession>A0A7X2D4A7</accession>
<sequence length="128" mass="13994">MTAEQALNLWRLATVEGVRCETPDLSSRQMAVLLTVYQTPAPHTVRGLARTLGISKPAITRALDRLGKYGLLVREVDTADRRSVLVQRTEEGEAFLNAHADMVIDAMDKALAPGVLDNTSMPDLEHVA</sequence>
<dbReference type="GO" id="GO:0003700">
    <property type="term" value="F:DNA-binding transcription factor activity"/>
    <property type="evidence" value="ECO:0007669"/>
    <property type="project" value="InterPro"/>
</dbReference>
<dbReference type="EMBL" id="WIVE01000053">
    <property type="protein sequence ID" value="MQX37733.1"/>
    <property type="molecule type" value="Genomic_DNA"/>
</dbReference>
<dbReference type="SUPFAM" id="SSF46785">
    <property type="entry name" value="Winged helix' DNA-binding domain"/>
    <property type="match status" value="1"/>
</dbReference>
<dbReference type="Proteomes" id="UP000434582">
    <property type="component" value="Unassembled WGS sequence"/>
</dbReference>
<comment type="caution">
    <text evidence="2">The sequence shown here is derived from an EMBL/GenBank/DDBJ whole genome shotgun (WGS) entry which is preliminary data.</text>
</comment>
<protein>
    <submittedName>
        <fullName evidence="2">MarR family transcriptional regulator</fullName>
    </submittedName>
</protein>
<dbReference type="RefSeq" id="WP_153345492.1">
    <property type="nucleotide sequence ID" value="NZ_WIVE01000053.1"/>
</dbReference>
<dbReference type="PANTHER" id="PTHR33164">
    <property type="entry name" value="TRANSCRIPTIONAL REGULATOR, MARR FAMILY"/>
    <property type="match status" value="1"/>
</dbReference>
<organism evidence="2 3">
    <name type="scientific">Roseospira navarrensis</name>
    <dbReference type="NCBI Taxonomy" id="140058"/>
    <lineage>
        <taxon>Bacteria</taxon>
        <taxon>Pseudomonadati</taxon>
        <taxon>Pseudomonadota</taxon>
        <taxon>Alphaproteobacteria</taxon>
        <taxon>Rhodospirillales</taxon>
        <taxon>Rhodospirillaceae</taxon>
        <taxon>Roseospira</taxon>
    </lineage>
</organism>
<dbReference type="AlphaFoldDB" id="A0A7X2D4A7"/>
<evidence type="ECO:0000259" key="1">
    <source>
        <dbReference type="PROSITE" id="PS50995"/>
    </source>
</evidence>